<reference evidence="1" key="1">
    <citation type="journal article" date="2014" name="Nat. Commun.">
        <title>The tobacco genome sequence and its comparison with those of tomato and potato.</title>
        <authorList>
            <person name="Sierro N."/>
            <person name="Battey J.N."/>
            <person name="Ouadi S."/>
            <person name="Bakaher N."/>
            <person name="Bovet L."/>
            <person name="Willig A."/>
            <person name="Goepfert S."/>
            <person name="Peitsch M.C."/>
            <person name="Ivanov N.V."/>
        </authorList>
    </citation>
    <scope>NUCLEOTIDE SEQUENCE [LARGE SCALE GENOMIC DNA]</scope>
</reference>
<organism evidence="1 2">
    <name type="scientific">Nicotiana tabacum</name>
    <name type="common">Common tobacco</name>
    <dbReference type="NCBI Taxonomy" id="4097"/>
    <lineage>
        <taxon>Eukaryota</taxon>
        <taxon>Viridiplantae</taxon>
        <taxon>Streptophyta</taxon>
        <taxon>Embryophyta</taxon>
        <taxon>Tracheophyta</taxon>
        <taxon>Spermatophyta</taxon>
        <taxon>Magnoliopsida</taxon>
        <taxon>eudicotyledons</taxon>
        <taxon>Gunneridae</taxon>
        <taxon>Pentapetalae</taxon>
        <taxon>asterids</taxon>
        <taxon>lamiids</taxon>
        <taxon>Solanales</taxon>
        <taxon>Solanaceae</taxon>
        <taxon>Nicotianoideae</taxon>
        <taxon>Nicotianeae</taxon>
        <taxon>Nicotiana</taxon>
    </lineage>
</organism>
<name>A0AC58U2W2_TOBAC</name>
<dbReference type="Proteomes" id="UP000790787">
    <property type="component" value="Chromosome 24"/>
</dbReference>
<protein>
    <submittedName>
        <fullName evidence="2">Uncharacterized protein LOC142178378</fullName>
    </submittedName>
</protein>
<reference evidence="2" key="2">
    <citation type="submission" date="2025-08" db="UniProtKB">
        <authorList>
            <consortium name="RefSeq"/>
        </authorList>
    </citation>
    <scope>IDENTIFICATION</scope>
    <source>
        <tissue evidence="2">Leaf</tissue>
    </source>
</reference>
<sequence>MKSTAEELEQVALFEEFLERKLHLGTVLHPKLRITSYPYHQSANGQAELTNKVIIQNLKKGWKQQMANGRKNYPEIYGPTKQRQIEHMRNSFSLVYGVEALIPLEVGEPTLRYSQTNGESSDEAMLINLELLEERMDLTQCLNEHEMSSSRAL</sequence>
<proteinExistence type="predicted"/>
<evidence type="ECO:0000313" key="1">
    <source>
        <dbReference type="Proteomes" id="UP000790787"/>
    </source>
</evidence>
<evidence type="ECO:0000313" key="2">
    <source>
        <dbReference type="RefSeq" id="XP_075103822.1"/>
    </source>
</evidence>
<dbReference type="RefSeq" id="XP_075103822.1">
    <property type="nucleotide sequence ID" value="XM_075247721.1"/>
</dbReference>
<keyword evidence="1" id="KW-1185">Reference proteome</keyword>
<accession>A0AC58U2W2</accession>
<gene>
    <name evidence="2" type="primary">LOC142178378</name>
</gene>